<dbReference type="SUPFAM" id="SSF55785">
    <property type="entry name" value="PYP-like sensor domain (PAS domain)"/>
    <property type="match status" value="2"/>
</dbReference>
<evidence type="ECO:0000256" key="1">
    <source>
        <dbReference type="ARBA" id="ARBA00022543"/>
    </source>
</evidence>
<accession>A0A1D1Z4V6</accession>
<sequence>MDPPARLERLVGQSLTARYSDCIEGALDELPDNFLISDPCISGHPIVFASRGFLGMSGYAREEVVGGNGRIFQGPGTDRGSVIAIREAIREERAMQISILNYRKDGVPMWILFHLCPVFGRDDGQVIHFVAVQIPISRRPKGGRWQGQRCSGGRGLAIGSCRREVCGEVELRCNLAADSFVDYDNRGLEAEESCEASDMEKQQAVDATDNVLSTLTHYSELTGRTVCRVRCISAGIAPLASSLNISLGRIKQSFVLTNPHLPDMPIVYASDAFISLTGYSRHEVFGRNCRFLSGPGTDVKALEQIRESIQAAKACSVRILNYRKDGSTFWNILHISPVRNASGKIAFYVGVQMDEAAKTDEHGLSPEMRQLGAVGAVKVAVRGLSAEYKLAENVIRGSFIGTMAQVNLLWHQGFH</sequence>
<evidence type="ECO:0000256" key="5">
    <source>
        <dbReference type="ARBA" id="ARBA00022991"/>
    </source>
</evidence>
<dbReference type="Gene3D" id="3.30.450.20">
    <property type="entry name" value="PAS domain"/>
    <property type="match status" value="2"/>
</dbReference>
<evidence type="ECO:0000259" key="8">
    <source>
        <dbReference type="PROSITE" id="PS50113"/>
    </source>
</evidence>
<keyword evidence="6" id="KW-0675">Receptor</keyword>
<name>A0A1D1Z4V6_9ARAE</name>
<gene>
    <name evidence="9" type="primary">TLP1_5</name>
    <name evidence="9" type="ORF">g.90299</name>
</gene>
<dbReference type="GO" id="GO:0009637">
    <property type="term" value="P:response to blue light"/>
    <property type="evidence" value="ECO:0007669"/>
    <property type="project" value="UniProtKB-ARBA"/>
</dbReference>
<dbReference type="InterPro" id="IPR000700">
    <property type="entry name" value="PAS-assoc_C"/>
</dbReference>
<dbReference type="CDD" id="cd00130">
    <property type="entry name" value="PAS"/>
    <property type="match status" value="2"/>
</dbReference>
<keyword evidence="1" id="KW-0600">Photoreceptor protein</keyword>
<evidence type="ECO:0000313" key="9">
    <source>
        <dbReference type="EMBL" id="JAT61921.1"/>
    </source>
</evidence>
<evidence type="ECO:0000256" key="3">
    <source>
        <dbReference type="ARBA" id="ARBA00022630"/>
    </source>
</evidence>
<keyword evidence="3" id="KW-0285">Flavoprotein</keyword>
<dbReference type="PANTHER" id="PTHR47429">
    <property type="entry name" value="PROTEIN TWIN LOV 1"/>
    <property type="match status" value="1"/>
</dbReference>
<evidence type="ECO:0000256" key="4">
    <source>
        <dbReference type="ARBA" id="ARBA00022643"/>
    </source>
</evidence>
<proteinExistence type="predicted"/>
<reference evidence="9" key="1">
    <citation type="submission" date="2015-07" db="EMBL/GenBank/DDBJ databases">
        <title>Transcriptome Assembly of Anthurium amnicola.</title>
        <authorList>
            <person name="Suzuki J."/>
        </authorList>
    </citation>
    <scope>NUCLEOTIDE SEQUENCE</scope>
</reference>
<dbReference type="FunFam" id="3.30.450.20:FF:000153">
    <property type="entry name" value="Protein TWIN LOV 1 isoform D"/>
    <property type="match status" value="1"/>
</dbReference>
<keyword evidence="5" id="KW-0157">Chromophore</keyword>
<dbReference type="SMART" id="SM00086">
    <property type="entry name" value="PAC"/>
    <property type="match status" value="2"/>
</dbReference>
<dbReference type="InterPro" id="IPR001610">
    <property type="entry name" value="PAC"/>
</dbReference>
<keyword evidence="2" id="KW-0716">Sensory transduction</keyword>
<dbReference type="InterPro" id="IPR035965">
    <property type="entry name" value="PAS-like_dom_sf"/>
</dbReference>
<keyword evidence="4" id="KW-0288">FMN</keyword>
<feature type="domain" description="PAS" evidence="7">
    <location>
        <begin position="266"/>
        <end position="312"/>
    </location>
</feature>
<feature type="domain" description="PAC" evidence="8">
    <location>
        <begin position="313"/>
        <end position="367"/>
    </location>
</feature>
<dbReference type="AlphaFoldDB" id="A0A1D1Z4V6"/>
<dbReference type="EMBL" id="GDJX01006015">
    <property type="protein sequence ID" value="JAT61921.1"/>
    <property type="molecule type" value="Transcribed_RNA"/>
</dbReference>
<dbReference type="PROSITE" id="PS50113">
    <property type="entry name" value="PAC"/>
    <property type="match status" value="1"/>
</dbReference>
<dbReference type="FunFam" id="3.30.450.20:FF:000211">
    <property type="entry name" value="Protein TWIN LOV 1"/>
    <property type="match status" value="1"/>
</dbReference>
<protein>
    <submittedName>
        <fullName evidence="9">Protein TWIN LOV 1</fullName>
    </submittedName>
</protein>
<dbReference type="PANTHER" id="PTHR47429:SF2">
    <property type="entry name" value="PROTEIN TWIN LOV 1"/>
    <property type="match status" value="1"/>
</dbReference>
<evidence type="ECO:0000256" key="6">
    <source>
        <dbReference type="ARBA" id="ARBA00023170"/>
    </source>
</evidence>
<evidence type="ECO:0000256" key="2">
    <source>
        <dbReference type="ARBA" id="ARBA00022606"/>
    </source>
</evidence>
<organism evidence="9">
    <name type="scientific">Anthurium amnicola</name>
    <dbReference type="NCBI Taxonomy" id="1678845"/>
    <lineage>
        <taxon>Eukaryota</taxon>
        <taxon>Viridiplantae</taxon>
        <taxon>Streptophyta</taxon>
        <taxon>Embryophyta</taxon>
        <taxon>Tracheophyta</taxon>
        <taxon>Spermatophyta</taxon>
        <taxon>Magnoliopsida</taxon>
        <taxon>Liliopsida</taxon>
        <taxon>Araceae</taxon>
        <taxon>Pothoideae</taxon>
        <taxon>Potheae</taxon>
        <taxon>Anthurium</taxon>
    </lineage>
</organism>
<dbReference type="InterPro" id="IPR000014">
    <property type="entry name" value="PAS"/>
</dbReference>
<dbReference type="GO" id="GO:0009881">
    <property type="term" value="F:photoreceptor activity"/>
    <property type="evidence" value="ECO:0007669"/>
    <property type="project" value="UniProtKB-KW"/>
</dbReference>
<dbReference type="Pfam" id="PF13426">
    <property type="entry name" value="PAS_9"/>
    <property type="match status" value="2"/>
</dbReference>
<evidence type="ECO:0000259" key="7">
    <source>
        <dbReference type="PROSITE" id="PS50112"/>
    </source>
</evidence>
<dbReference type="GO" id="GO:0005634">
    <property type="term" value="C:nucleus"/>
    <property type="evidence" value="ECO:0007669"/>
    <property type="project" value="TreeGrafter"/>
</dbReference>
<dbReference type="NCBIfam" id="TIGR00229">
    <property type="entry name" value="sensory_box"/>
    <property type="match status" value="1"/>
</dbReference>
<dbReference type="PROSITE" id="PS50112">
    <property type="entry name" value="PAS"/>
    <property type="match status" value="1"/>
</dbReference>